<dbReference type="Gene3D" id="3.40.50.1000">
    <property type="entry name" value="HAD superfamily/HAD-like"/>
    <property type="match status" value="1"/>
</dbReference>
<gene>
    <name evidence="12" type="primary">copB</name>
    <name evidence="12" type="ORF">CE91St30_19740</name>
</gene>
<feature type="transmembrane region" description="Helical" evidence="10">
    <location>
        <begin position="631"/>
        <end position="650"/>
    </location>
</feature>
<dbReference type="PRINTS" id="PR00119">
    <property type="entry name" value="CATATPASE"/>
</dbReference>
<keyword evidence="3 10" id="KW-0812">Transmembrane</keyword>
<dbReference type="InterPro" id="IPR023298">
    <property type="entry name" value="ATPase_P-typ_TM_dom_sf"/>
</dbReference>
<feature type="transmembrane region" description="Helical" evidence="10">
    <location>
        <begin position="602"/>
        <end position="625"/>
    </location>
</feature>
<dbReference type="InterPro" id="IPR023214">
    <property type="entry name" value="HAD_sf"/>
</dbReference>
<dbReference type="SFLD" id="SFLDF00027">
    <property type="entry name" value="p-type_atpase"/>
    <property type="match status" value="1"/>
</dbReference>
<dbReference type="Pfam" id="PF00122">
    <property type="entry name" value="E1-E2_ATPase"/>
    <property type="match status" value="1"/>
</dbReference>
<dbReference type="InterPro" id="IPR059000">
    <property type="entry name" value="ATPase_P-type_domA"/>
</dbReference>
<evidence type="ECO:0000256" key="7">
    <source>
        <dbReference type="ARBA" id="ARBA00022967"/>
    </source>
</evidence>
<feature type="transmembrane region" description="Helical" evidence="10">
    <location>
        <begin position="263"/>
        <end position="282"/>
    </location>
</feature>
<dbReference type="NCBIfam" id="TIGR01511">
    <property type="entry name" value="ATPase-IB1_Cu"/>
    <property type="match status" value="1"/>
</dbReference>
<dbReference type="InterPro" id="IPR044492">
    <property type="entry name" value="P_typ_ATPase_HD_dom"/>
</dbReference>
<dbReference type="SFLD" id="SFLDS00003">
    <property type="entry name" value="Haloacid_Dehalogenase"/>
    <property type="match status" value="1"/>
</dbReference>
<keyword evidence="7" id="KW-1278">Translocase</keyword>
<evidence type="ECO:0000256" key="10">
    <source>
        <dbReference type="RuleBase" id="RU362081"/>
    </source>
</evidence>
<dbReference type="InterPro" id="IPR018303">
    <property type="entry name" value="ATPase_P-typ_P_site"/>
</dbReference>
<feature type="transmembrane region" description="Helical" evidence="10">
    <location>
        <begin position="42"/>
        <end position="61"/>
    </location>
</feature>
<keyword evidence="8 10" id="KW-1133">Transmembrane helix</keyword>
<dbReference type="InterPro" id="IPR027256">
    <property type="entry name" value="P-typ_ATPase_IB"/>
</dbReference>
<keyword evidence="5 10" id="KW-0547">Nucleotide-binding</keyword>
<dbReference type="Pfam" id="PF00702">
    <property type="entry name" value="Hydrolase"/>
    <property type="match status" value="1"/>
</dbReference>
<evidence type="ECO:0000313" key="13">
    <source>
        <dbReference type="Proteomes" id="UP001320544"/>
    </source>
</evidence>
<dbReference type="PROSITE" id="PS00154">
    <property type="entry name" value="ATPASE_E1_E2"/>
    <property type="match status" value="1"/>
</dbReference>
<keyword evidence="9 10" id="KW-0472">Membrane</keyword>
<keyword evidence="13" id="KW-1185">Reference proteome</keyword>
<organism evidence="12 13">
    <name type="scientific">Raoultibacter timonensis</name>
    <dbReference type="NCBI Taxonomy" id="1907662"/>
    <lineage>
        <taxon>Bacteria</taxon>
        <taxon>Bacillati</taxon>
        <taxon>Actinomycetota</taxon>
        <taxon>Coriobacteriia</taxon>
        <taxon>Eggerthellales</taxon>
        <taxon>Eggerthellaceae</taxon>
        <taxon>Raoultibacter</taxon>
    </lineage>
</organism>
<evidence type="ECO:0000256" key="4">
    <source>
        <dbReference type="ARBA" id="ARBA00022723"/>
    </source>
</evidence>
<evidence type="ECO:0000256" key="9">
    <source>
        <dbReference type="ARBA" id="ARBA00023136"/>
    </source>
</evidence>
<evidence type="ECO:0000313" key="12">
    <source>
        <dbReference type="EMBL" id="BDE96641.1"/>
    </source>
</evidence>
<sequence length="654" mass="67870">MHGGDLKRRFFVCLVLAAPVLALSPMMGIDLPFRISFPGSDWLVAGLATILFFYGGKPFLAGAASELSEKKPAMMTLIALGITSAYVYSLYAFAANLLNGSAGHVMDFFWELATLIVIMLLGHWIEMHAVSGAGDALERMAALLPSKANVRQPDGSYVETELPQVRVGQTVMVKAGEKVPTDGTIERGSTTVDESLVTGESRAVAKTAGDAVVGGSQNGEGTVLVKVSATGESGYLAQVMELVSSAQSEKTKTEARADKVARALFYAAVLVGLAALVVWYFITLDFGVALTRMVTVLVIACPHALGLAIPLVAARTTSVAAENGLLIRRRQALETAVKATVVMMDKTGTLTEGDFKVIEVASSDSSRTDDEVLSLMAGLEASSSHPLAASVLAEAASRGVEAAEVPDVQTIPGSGIGATLPGGSSIALVNARYLEDRSIPYEPDGARGVRDGAYTVSYLVVDGAVAGIVAQGDEIKPDAGSAVRKIKERGLVPVMLTGDNDKVASAVAAELGIAEYRFGLLPQDKERLVRERQQAGDVVVMVGDGINDAPSLARADVGLAIGAGTDVAIGSADAVLVRSDPGDIVRFLSLAVASSRKTVQNLWWGAGYNIVAIPLAAGVLAPVGIVLSPAVGAVLMSLSTVVVAVNALTLKIGR</sequence>
<comment type="similarity">
    <text evidence="2 10">Belongs to the cation transport ATPase (P-type) (TC 3.A.3) family. Type IB subfamily.</text>
</comment>
<dbReference type="EMBL" id="AP025564">
    <property type="protein sequence ID" value="BDE96641.1"/>
    <property type="molecule type" value="Genomic_DNA"/>
</dbReference>
<name>A0ABN6MK27_9ACTN</name>
<keyword evidence="4 10" id="KW-0479">Metal-binding</keyword>
<evidence type="ECO:0000259" key="11">
    <source>
        <dbReference type="Pfam" id="PF00122"/>
    </source>
</evidence>
<evidence type="ECO:0000256" key="5">
    <source>
        <dbReference type="ARBA" id="ARBA00022741"/>
    </source>
</evidence>
<feature type="transmembrane region" description="Helical" evidence="10">
    <location>
        <begin position="108"/>
        <end position="125"/>
    </location>
</feature>
<dbReference type="NCBIfam" id="TIGR01525">
    <property type="entry name" value="ATPase-IB_hvy"/>
    <property type="match status" value="1"/>
</dbReference>
<evidence type="ECO:0000256" key="1">
    <source>
        <dbReference type="ARBA" id="ARBA00004651"/>
    </source>
</evidence>
<keyword evidence="10" id="KW-1003">Cell membrane</keyword>
<dbReference type="PANTHER" id="PTHR43520:SF8">
    <property type="entry name" value="P-TYPE CU(+) TRANSPORTER"/>
    <property type="match status" value="1"/>
</dbReference>
<dbReference type="PANTHER" id="PTHR43520">
    <property type="entry name" value="ATP7, ISOFORM B"/>
    <property type="match status" value="1"/>
</dbReference>
<dbReference type="SUPFAM" id="SSF56784">
    <property type="entry name" value="HAD-like"/>
    <property type="match status" value="1"/>
</dbReference>
<dbReference type="SUPFAM" id="SSF81665">
    <property type="entry name" value="Calcium ATPase, transmembrane domain M"/>
    <property type="match status" value="1"/>
</dbReference>
<keyword evidence="6 10" id="KW-0067">ATP-binding</keyword>
<dbReference type="Gene3D" id="3.40.1110.10">
    <property type="entry name" value="Calcium-transporting ATPase, cytoplasmic domain N"/>
    <property type="match status" value="1"/>
</dbReference>
<feature type="domain" description="P-type ATPase A" evidence="11">
    <location>
        <begin position="143"/>
        <end position="243"/>
    </location>
</feature>
<evidence type="ECO:0000256" key="2">
    <source>
        <dbReference type="ARBA" id="ARBA00006024"/>
    </source>
</evidence>
<dbReference type="InterPro" id="IPR001757">
    <property type="entry name" value="P_typ_ATPase"/>
</dbReference>
<dbReference type="SUPFAM" id="SSF81653">
    <property type="entry name" value="Calcium ATPase, transduction domain A"/>
    <property type="match status" value="1"/>
</dbReference>
<dbReference type="InterPro" id="IPR008250">
    <property type="entry name" value="ATPase_P-typ_transduc_dom_A_sf"/>
</dbReference>
<dbReference type="PRINTS" id="PR00120">
    <property type="entry name" value="HATPASE"/>
</dbReference>
<proteinExistence type="inferred from homology"/>
<feature type="transmembrane region" description="Helical" evidence="10">
    <location>
        <begin position="294"/>
        <end position="314"/>
    </location>
</feature>
<accession>A0ABN6MK27</accession>
<evidence type="ECO:0000256" key="8">
    <source>
        <dbReference type="ARBA" id="ARBA00022989"/>
    </source>
</evidence>
<dbReference type="NCBIfam" id="TIGR01494">
    <property type="entry name" value="ATPase_P-type"/>
    <property type="match status" value="2"/>
</dbReference>
<dbReference type="Gene3D" id="2.70.150.10">
    <property type="entry name" value="Calcium-transporting ATPase, cytoplasmic transduction domain A"/>
    <property type="match status" value="1"/>
</dbReference>
<evidence type="ECO:0000256" key="3">
    <source>
        <dbReference type="ARBA" id="ARBA00022692"/>
    </source>
</evidence>
<dbReference type="SFLD" id="SFLDG00002">
    <property type="entry name" value="C1.7:_P-type_atpase_like"/>
    <property type="match status" value="1"/>
</dbReference>
<dbReference type="InterPro" id="IPR023299">
    <property type="entry name" value="ATPase_P-typ_cyto_dom_N"/>
</dbReference>
<dbReference type="InterPro" id="IPR036412">
    <property type="entry name" value="HAD-like_sf"/>
</dbReference>
<dbReference type="Proteomes" id="UP001320544">
    <property type="component" value="Chromosome"/>
</dbReference>
<evidence type="ECO:0000256" key="6">
    <source>
        <dbReference type="ARBA" id="ARBA00022840"/>
    </source>
</evidence>
<protein>
    <submittedName>
        <fullName evidence="12">Copper-transporting P-type ATPase B</fullName>
    </submittedName>
</protein>
<feature type="transmembrane region" description="Helical" evidence="10">
    <location>
        <begin position="73"/>
        <end position="96"/>
    </location>
</feature>
<comment type="subcellular location">
    <subcellularLocation>
        <location evidence="1">Cell membrane</location>
        <topology evidence="1">Multi-pass membrane protein</topology>
    </subcellularLocation>
</comment>
<reference evidence="12 13" key="1">
    <citation type="submission" date="2022-01" db="EMBL/GenBank/DDBJ databases">
        <title>Novel bile acid biosynthetic pathways are enriched in the microbiome of centenarians.</title>
        <authorList>
            <person name="Sato Y."/>
            <person name="Atarashi K."/>
            <person name="Plichta R.D."/>
            <person name="Arai Y."/>
            <person name="Sasajima S."/>
            <person name="Kearney M.S."/>
            <person name="Suda W."/>
            <person name="Takeshita K."/>
            <person name="Sasaki T."/>
            <person name="Okamoto S."/>
            <person name="Skelly N.A."/>
            <person name="Okamura Y."/>
            <person name="Vlamakis H."/>
            <person name="Li Y."/>
            <person name="Tanoue T."/>
            <person name="Takei H."/>
            <person name="Nittono H."/>
            <person name="Narushima S."/>
            <person name="Irie J."/>
            <person name="Itoh H."/>
            <person name="Moriya K."/>
            <person name="Sugiura Y."/>
            <person name="Suematsu M."/>
            <person name="Moritoki N."/>
            <person name="Shibata S."/>
            <person name="Littman R.D."/>
            <person name="Fischbach A.M."/>
            <person name="Uwamino Y."/>
            <person name="Inoue T."/>
            <person name="Honda A."/>
            <person name="Hattori M."/>
            <person name="Murai T."/>
            <person name="Xavier J.R."/>
            <person name="Hirose N."/>
            <person name="Honda K."/>
        </authorList>
    </citation>
    <scope>NUCLEOTIDE SEQUENCE [LARGE SCALE GENOMIC DNA]</scope>
    <source>
        <strain evidence="12 13">CE91-St30</strain>
    </source>
</reference>